<dbReference type="PROSITE" id="PS51277">
    <property type="entry name" value="BURP"/>
    <property type="match status" value="1"/>
</dbReference>
<accession>A0A2Z7D1V3</accession>
<keyword evidence="4" id="KW-1185">Reference proteome</keyword>
<dbReference type="PANTHER" id="PTHR31236:SF41">
    <property type="entry name" value="BURP DOMAIN PROTEIN USPL1"/>
    <property type="match status" value="1"/>
</dbReference>
<feature type="domain" description="BURP" evidence="2">
    <location>
        <begin position="59"/>
        <end position="276"/>
    </location>
</feature>
<evidence type="ECO:0000259" key="2">
    <source>
        <dbReference type="PROSITE" id="PS51277"/>
    </source>
</evidence>
<dbReference type="OrthoDB" id="1909293at2759"/>
<name>A0A2Z7D1V3_9LAMI</name>
<gene>
    <name evidence="3" type="ORF">F511_07060</name>
</gene>
<evidence type="ECO:0000313" key="4">
    <source>
        <dbReference type="Proteomes" id="UP000250235"/>
    </source>
</evidence>
<dbReference type="EMBL" id="KQ991027">
    <property type="protein sequence ID" value="KZV52667.1"/>
    <property type="molecule type" value="Genomic_DNA"/>
</dbReference>
<protein>
    <submittedName>
        <fullName evidence="3">BURP domain-containing protein 5-like</fullName>
    </submittedName>
</protein>
<evidence type="ECO:0000313" key="3">
    <source>
        <dbReference type="EMBL" id="KZV52667.1"/>
    </source>
</evidence>
<reference evidence="3 4" key="1">
    <citation type="journal article" date="2015" name="Proc. Natl. Acad. Sci. U.S.A.">
        <title>The resurrection genome of Boea hygrometrica: A blueprint for survival of dehydration.</title>
        <authorList>
            <person name="Xiao L."/>
            <person name="Yang G."/>
            <person name="Zhang L."/>
            <person name="Yang X."/>
            <person name="Zhao S."/>
            <person name="Ji Z."/>
            <person name="Zhou Q."/>
            <person name="Hu M."/>
            <person name="Wang Y."/>
            <person name="Chen M."/>
            <person name="Xu Y."/>
            <person name="Jin H."/>
            <person name="Xiao X."/>
            <person name="Hu G."/>
            <person name="Bao F."/>
            <person name="Hu Y."/>
            <person name="Wan P."/>
            <person name="Li L."/>
            <person name="Deng X."/>
            <person name="Kuang T."/>
            <person name="Xiang C."/>
            <person name="Zhu J.K."/>
            <person name="Oliver M.J."/>
            <person name="He Y."/>
        </authorList>
    </citation>
    <scope>NUCLEOTIDE SEQUENCE [LARGE SCALE GENOMIC DNA]</scope>
    <source>
        <strain evidence="4">cv. XS01</strain>
    </source>
</reference>
<feature type="signal peptide" evidence="1">
    <location>
        <begin position="1"/>
        <end position="27"/>
    </location>
</feature>
<organism evidence="3 4">
    <name type="scientific">Dorcoceras hygrometricum</name>
    <dbReference type="NCBI Taxonomy" id="472368"/>
    <lineage>
        <taxon>Eukaryota</taxon>
        <taxon>Viridiplantae</taxon>
        <taxon>Streptophyta</taxon>
        <taxon>Embryophyta</taxon>
        <taxon>Tracheophyta</taxon>
        <taxon>Spermatophyta</taxon>
        <taxon>Magnoliopsida</taxon>
        <taxon>eudicotyledons</taxon>
        <taxon>Gunneridae</taxon>
        <taxon>Pentapetalae</taxon>
        <taxon>asterids</taxon>
        <taxon>lamiids</taxon>
        <taxon>Lamiales</taxon>
        <taxon>Gesneriaceae</taxon>
        <taxon>Didymocarpoideae</taxon>
        <taxon>Trichosporeae</taxon>
        <taxon>Loxocarpinae</taxon>
        <taxon>Dorcoceras</taxon>
    </lineage>
</organism>
<feature type="chain" id="PRO_5016410417" evidence="1">
    <location>
        <begin position="28"/>
        <end position="276"/>
    </location>
</feature>
<keyword evidence="1" id="KW-0732">Signal</keyword>
<dbReference type="AlphaFoldDB" id="A0A2Z7D1V3"/>
<dbReference type="PANTHER" id="PTHR31236">
    <property type="entry name" value="BURP DOMAIN PROTEIN USPL1-LIKE"/>
    <property type="match status" value="1"/>
</dbReference>
<dbReference type="InterPro" id="IPR044816">
    <property type="entry name" value="BURP"/>
</dbReference>
<dbReference type="Pfam" id="PF03181">
    <property type="entry name" value="BURP"/>
    <property type="match status" value="1"/>
</dbReference>
<dbReference type="SMART" id="SM01045">
    <property type="entry name" value="BURP"/>
    <property type="match status" value="1"/>
</dbReference>
<proteinExistence type="predicted"/>
<sequence>MASQFAPLIFLLYCLFLHQSCLQLSEARVRNLQKEEHGDDHLRLGVENGDVIDPEMNVFFHHNDLVIGNRILIYFPRKDRSASPRFLSREESESIPFSRSQFPEILDFFKFPSDSEQAEAMKMTLHHCEAKPIKGERKICATSLESMLDFVQAVFGSGSKFQVLNTEYLTESFSPLQNYTVREDPSEIPAPELVSCHRLPYPYAVFYCHAQAGDTVVYKDLLEGDDGGRVDSAAICHMDTSEWDPKHAGFRVLNTRPGAAPVCHFFPVDSLVFIPK</sequence>
<dbReference type="InterPro" id="IPR004873">
    <property type="entry name" value="BURP_dom"/>
</dbReference>
<evidence type="ECO:0000256" key="1">
    <source>
        <dbReference type="SAM" id="SignalP"/>
    </source>
</evidence>
<dbReference type="Proteomes" id="UP000250235">
    <property type="component" value="Unassembled WGS sequence"/>
</dbReference>